<dbReference type="SUPFAM" id="SSF52833">
    <property type="entry name" value="Thioredoxin-like"/>
    <property type="match status" value="2"/>
</dbReference>
<proteinExistence type="inferred from homology"/>
<dbReference type="PROSITE" id="PS51352">
    <property type="entry name" value="THIOREDOXIN_2"/>
    <property type="match status" value="2"/>
</dbReference>
<dbReference type="InterPro" id="IPR036249">
    <property type="entry name" value="Thioredoxin-like_sf"/>
</dbReference>
<dbReference type="GO" id="GO:0005783">
    <property type="term" value="C:endoplasmic reticulum"/>
    <property type="evidence" value="ECO:0007669"/>
    <property type="project" value="InterPro"/>
</dbReference>
<dbReference type="CDD" id="cd02961">
    <property type="entry name" value="PDI_a_family"/>
    <property type="match status" value="1"/>
</dbReference>
<keyword evidence="5 11" id="KW-0732">Signal</keyword>
<accession>A0AAV9IJN0</accession>
<dbReference type="GO" id="GO:0006457">
    <property type="term" value="P:protein folding"/>
    <property type="evidence" value="ECO:0007669"/>
    <property type="project" value="TreeGrafter"/>
</dbReference>
<evidence type="ECO:0000256" key="3">
    <source>
        <dbReference type="ARBA" id="ARBA00006347"/>
    </source>
</evidence>
<dbReference type="InterPro" id="IPR005788">
    <property type="entry name" value="PDI_thioredoxin-like_dom"/>
</dbReference>
<evidence type="ECO:0000256" key="11">
    <source>
        <dbReference type="SAM" id="SignalP"/>
    </source>
</evidence>
<protein>
    <recommendedName>
        <fullName evidence="4">protein disulfide-isomerase</fullName>
        <ecNumber evidence="4">5.3.4.1</ecNumber>
    </recommendedName>
</protein>
<feature type="domain" description="Thioredoxin" evidence="12">
    <location>
        <begin position="15"/>
        <end position="135"/>
    </location>
</feature>
<dbReference type="PANTHER" id="PTHR45672">
    <property type="entry name" value="PROTEIN DISULFIDE-ISOMERASE C17H9.14C-RELATED"/>
    <property type="match status" value="1"/>
</dbReference>
<dbReference type="PANTHER" id="PTHR45672:SF11">
    <property type="entry name" value="PROTEIN DISULFIDE-ISOMERASE C17H9.14C"/>
    <property type="match status" value="1"/>
</dbReference>
<comment type="function">
    <text evidence="2">Participates in various redox reactions through the reversible oxidation of its active center dithiol to a disulfide and catalyzes dithiol-disulfide exchange reactions.</text>
</comment>
<evidence type="ECO:0000256" key="8">
    <source>
        <dbReference type="ARBA" id="ARBA00023235"/>
    </source>
</evidence>
<comment type="similarity">
    <text evidence="3 10">Belongs to the protein disulfide isomerase family.</text>
</comment>
<evidence type="ECO:0000256" key="10">
    <source>
        <dbReference type="RuleBase" id="RU004208"/>
    </source>
</evidence>
<feature type="signal peptide" evidence="11">
    <location>
        <begin position="1"/>
        <end position="18"/>
    </location>
</feature>
<dbReference type="InterPro" id="IPR011679">
    <property type="entry name" value="ERp29_C"/>
</dbReference>
<evidence type="ECO:0000259" key="12">
    <source>
        <dbReference type="PROSITE" id="PS51352"/>
    </source>
</evidence>
<evidence type="ECO:0000256" key="6">
    <source>
        <dbReference type="ARBA" id="ARBA00022737"/>
    </source>
</evidence>
<evidence type="ECO:0000256" key="2">
    <source>
        <dbReference type="ARBA" id="ARBA00003318"/>
    </source>
</evidence>
<reference evidence="13 14" key="1">
    <citation type="submission" date="2022-07" db="EMBL/GenBank/DDBJ databases">
        <title>Genome-wide signatures of adaptation to extreme environments.</title>
        <authorList>
            <person name="Cho C.H."/>
            <person name="Yoon H.S."/>
        </authorList>
    </citation>
    <scope>NUCLEOTIDE SEQUENCE [LARGE SCALE GENOMIC DNA]</scope>
    <source>
        <strain evidence="13 14">108.79 E11</strain>
    </source>
</reference>
<evidence type="ECO:0000256" key="9">
    <source>
        <dbReference type="ARBA" id="ARBA00023284"/>
    </source>
</evidence>
<dbReference type="EMBL" id="JANCYU010000054">
    <property type="protein sequence ID" value="KAK4527628.1"/>
    <property type="molecule type" value="Genomic_DNA"/>
</dbReference>
<gene>
    <name evidence="13" type="ORF">GAYE_SCF42G5552</name>
</gene>
<comment type="catalytic activity">
    <reaction evidence="1">
        <text>Catalyzes the rearrangement of -S-S- bonds in proteins.</text>
        <dbReference type="EC" id="5.3.4.1"/>
    </reaction>
</comment>
<keyword evidence="9" id="KW-0676">Redox-active center</keyword>
<dbReference type="EC" id="5.3.4.1" evidence="4"/>
<dbReference type="InterPro" id="IPR051063">
    <property type="entry name" value="PDI"/>
</dbReference>
<dbReference type="Gene3D" id="3.40.30.10">
    <property type="entry name" value="Glutaredoxin"/>
    <property type="match status" value="2"/>
</dbReference>
<organism evidence="13 14">
    <name type="scientific">Galdieria yellowstonensis</name>
    <dbReference type="NCBI Taxonomy" id="3028027"/>
    <lineage>
        <taxon>Eukaryota</taxon>
        <taxon>Rhodophyta</taxon>
        <taxon>Bangiophyceae</taxon>
        <taxon>Galdieriales</taxon>
        <taxon>Galdieriaceae</taxon>
        <taxon>Galdieria</taxon>
    </lineage>
</organism>
<dbReference type="PROSITE" id="PS00194">
    <property type="entry name" value="THIOREDOXIN_1"/>
    <property type="match status" value="1"/>
</dbReference>
<feature type="domain" description="Thioredoxin" evidence="12">
    <location>
        <begin position="137"/>
        <end position="255"/>
    </location>
</feature>
<dbReference type="Pfam" id="PF00085">
    <property type="entry name" value="Thioredoxin"/>
    <property type="match status" value="2"/>
</dbReference>
<dbReference type="NCBIfam" id="TIGR01126">
    <property type="entry name" value="pdi_dom"/>
    <property type="match status" value="1"/>
</dbReference>
<dbReference type="Pfam" id="PF07749">
    <property type="entry name" value="ERp29"/>
    <property type="match status" value="1"/>
</dbReference>
<dbReference type="InterPro" id="IPR017937">
    <property type="entry name" value="Thioredoxin_CS"/>
</dbReference>
<keyword evidence="14" id="KW-1185">Reference proteome</keyword>
<keyword evidence="6" id="KW-0677">Repeat</keyword>
<evidence type="ECO:0000313" key="13">
    <source>
        <dbReference type="EMBL" id="KAK4527628.1"/>
    </source>
</evidence>
<dbReference type="Proteomes" id="UP001300502">
    <property type="component" value="Unassembled WGS sequence"/>
</dbReference>
<name>A0AAV9IJN0_9RHOD</name>
<dbReference type="SUPFAM" id="SSF47933">
    <property type="entry name" value="ERP29 C domain-like"/>
    <property type="match status" value="1"/>
</dbReference>
<dbReference type="InterPro" id="IPR013766">
    <property type="entry name" value="Thioredoxin_domain"/>
</dbReference>
<evidence type="ECO:0000256" key="7">
    <source>
        <dbReference type="ARBA" id="ARBA00023157"/>
    </source>
</evidence>
<keyword evidence="8" id="KW-0413">Isomerase</keyword>
<dbReference type="InterPro" id="IPR036356">
    <property type="entry name" value="ERp29_C_sf"/>
</dbReference>
<evidence type="ECO:0000256" key="4">
    <source>
        <dbReference type="ARBA" id="ARBA00012723"/>
    </source>
</evidence>
<dbReference type="GO" id="GO:0003756">
    <property type="term" value="F:protein disulfide isomerase activity"/>
    <property type="evidence" value="ECO:0007669"/>
    <property type="project" value="UniProtKB-EC"/>
</dbReference>
<sequence>MYSRVVLLLFLVFTCSYALYYPDLTHEDFDRVIDGSKPALIELYAPWCGHCQALAPEIERLGESVSNDTRIIVAQVDADKDKVLSQQFEIQGYPTIKLLLPRSKSGKKNVSDAVVEYTGERTAAGLVAFLQNHTNISIALAPVESFVVELTDENFDRVVLDPYSHVLVEFYAPWCSHCKMLRPQYEKVAKTYRHVKGVVIAAIDADKYGKIAEKYRITGFPTLKYFPAGKDKKPMEYDSSRMAVAMVDFMNRQVGLDIELGGDELVQDAGRVEVMDTFARDFMQSRNESQRESIRQAATEALSSDASLKGQVLQNAKFYVTVMERYSQKGGDAYLNKELEKIEKQLKKSKDLSPTQRNNLLRKQNIIKFFASIKESEQLKAQAVGDALEEEEDDDAN</sequence>
<evidence type="ECO:0000313" key="14">
    <source>
        <dbReference type="Proteomes" id="UP001300502"/>
    </source>
</evidence>
<dbReference type="PRINTS" id="PR00421">
    <property type="entry name" value="THIOREDOXIN"/>
</dbReference>
<feature type="chain" id="PRO_5043317251" description="protein disulfide-isomerase" evidence="11">
    <location>
        <begin position="19"/>
        <end position="397"/>
    </location>
</feature>
<evidence type="ECO:0000256" key="1">
    <source>
        <dbReference type="ARBA" id="ARBA00001182"/>
    </source>
</evidence>
<evidence type="ECO:0000256" key="5">
    <source>
        <dbReference type="ARBA" id="ARBA00022729"/>
    </source>
</evidence>
<dbReference type="Gene3D" id="1.20.1150.12">
    <property type="entry name" value="Endoplasmic reticulum resident protein 29, C-terminal domain"/>
    <property type="match status" value="1"/>
</dbReference>
<dbReference type="AlphaFoldDB" id="A0AAV9IJN0"/>
<comment type="caution">
    <text evidence="13">The sequence shown here is derived from an EMBL/GenBank/DDBJ whole genome shotgun (WGS) entry which is preliminary data.</text>
</comment>
<keyword evidence="7" id="KW-1015">Disulfide bond</keyword>